<dbReference type="AlphaFoldDB" id="A0A6L6IRH9"/>
<reference evidence="1 2" key="1">
    <citation type="submission" date="2019-11" db="EMBL/GenBank/DDBJ databases">
        <title>Escherichia alba sp. nov. isolated from the gut of plastic-eating superworms Zophobas atratus.</title>
        <authorList>
            <person name="Yang Y."/>
        </authorList>
    </citation>
    <scope>NUCLEOTIDE SEQUENCE [LARGE SCALE GENOMIC DNA]</scope>
    <source>
        <strain evidence="2">BIT-B35</strain>
    </source>
</reference>
<accession>A0A6L6IRH9</accession>
<name>A0A6L6IRH9_9ENTR</name>
<proteinExistence type="predicted"/>
<protein>
    <submittedName>
        <fullName evidence="1">Uncharacterized protein</fullName>
    </submittedName>
</protein>
<dbReference type="Proteomes" id="UP000477739">
    <property type="component" value="Unassembled WGS sequence"/>
</dbReference>
<evidence type="ECO:0000313" key="2">
    <source>
        <dbReference type="Proteomes" id="UP000477739"/>
    </source>
</evidence>
<dbReference type="RefSeq" id="WP_155109997.1">
    <property type="nucleotide sequence ID" value="NZ_WMJZ01000043.1"/>
</dbReference>
<organism evidence="1 2">
    <name type="scientific">Intestinirhabdus alba</name>
    <dbReference type="NCBI Taxonomy" id="2899544"/>
    <lineage>
        <taxon>Bacteria</taxon>
        <taxon>Pseudomonadati</taxon>
        <taxon>Pseudomonadota</taxon>
        <taxon>Gammaproteobacteria</taxon>
        <taxon>Enterobacterales</taxon>
        <taxon>Enterobacteriaceae</taxon>
        <taxon>Intestinirhabdus</taxon>
    </lineage>
</organism>
<keyword evidence="2" id="KW-1185">Reference proteome</keyword>
<evidence type="ECO:0000313" key="1">
    <source>
        <dbReference type="EMBL" id="MTH48547.1"/>
    </source>
</evidence>
<comment type="caution">
    <text evidence="1">The sequence shown here is derived from an EMBL/GenBank/DDBJ whole genome shotgun (WGS) entry which is preliminary data.</text>
</comment>
<dbReference type="EMBL" id="WMJZ01000043">
    <property type="protein sequence ID" value="MTH48547.1"/>
    <property type="molecule type" value="Genomic_DNA"/>
</dbReference>
<sequence length="216" mass="25055">MINNFLWFFVYFVTASAFSHIKVVDSGLLSRAEQKILESVSREHKPYALDYIKYNYEGEDKENGPGSYYVYKSNILKEAGLYAIPYVYSTAYKDHSLGRFQKCNVLLMREGAGFALIENKQSDAYSPCLGVKDMHLLNLDNVIWFIFTVSYMEAQNANDFDYEIDEYYFFNKKNEDFCYIDIAPDFLKSDLSEGGLIMELKKYRPANTDISCVKLN</sequence>
<gene>
    <name evidence="1" type="ORF">GJV78_20300</name>
</gene>